<dbReference type="RefSeq" id="WP_260724070.1">
    <property type="nucleotide sequence ID" value="NZ_BAAABS010000052.1"/>
</dbReference>
<dbReference type="Proteomes" id="UP001058271">
    <property type="component" value="Chromosome"/>
</dbReference>
<keyword evidence="2" id="KW-1185">Reference proteome</keyword>
<evidence type="ECO:0000313" key="2">
    <source>
        <dbReference type="Proteomes" id="UP001058271"/>
    </source>
</evidence>
<organism evidence="1 2">
    <name type="scientific">Dactylosporangium roseum</name>
    <dbReference type="NCBI Taxonomy" id="47989"/>
    <lineage>
        <taxon>Bacteria</taxon>
        <taxon>Bacillati</taxon>
        <taxon>Actinomycetota</taxon>
        <taxon>Actinomycetes</taxon>
        <taxon>Micromonosporales</taxon>
        <taxon>Micromonosporaceae</taxon>
        <taxon>Dactylosporangium</taxon>
    </lineage>
</organism>
<reference evidence="1" key="1">
    <citation type="submission" date="2021-04" db="EMBL/GenBank/DDBJ databases">
        <title>Biosynthetic gene clusters of Dactylosporangioum roseum.</title>
        <authorList>
            <person name="Hartkoorn R.C."/>
            <person name="Beaudoing E."/>
            <person name="Hot D."/>
            <person name="Moureu S."/>
        </authorList>
    </citation>
    <scope>NUCLEOTIDE SEQUENCE</scope>
    <source>
        <strain evidence="1">NRRL B-16295</strain>
    </source>
</reference>
<protein>
    <submittedName>
        <fullName evidence="1">Type II toxin-antitoxin system VapB family antitoxin</fullName>
    </submittedName>
</protein>
<sequence>MRTVIDLDNDALADAAAELGTTTKVATVNEALRLAAARKRTAAYLDLLAELNLDDTDRGQAWRAA</sequence>
<accession>A0ABY5YYB8</accession>
<evidence type="ECO:0000313" key="1">
    <source>
        <dbReference type="EMBL" id="UWZ34736.1"/>
    </source>
</evidence>
<gene>
    <name evidence="1" type="ORF">Drose_26460</name>
</gene>
<dbReference type="Pfam" id="PF09957">
    <property type="entry name" value="VapB_antitoxin"/>
    <property type="match status" value="1"/>
</dbReference>
<name>A0ABY5YYB8_9ACTN</name>
<dbReference type="InterPro" id="IPR019239">
    <property type="entry name" value="VapB_antitoxin"/>
</dbReference>
<dbReference type="EMBL" id="CP073721">
    <property type="protein sequence ID" value="UWZ34736.1"/>
    <property type="molecule type" value="Genomic_DNA"/>
</dbReference>
<proteinExistence type="predicted"/>